<evidence type="ECO:0000313" key="5">
    <source>
        <dbReference type="Proteomes" id="UP000293421"/>
    </source>
</evidence>
<evidence type="ECO:0000313" key="3">
    <source>
        <dbReference type="EMBL" id="QBL13061.1"/>
    </source>
</evidence>
<evidence type="ECO:0000259" key="2">
    <source>
        <dbReference type="Pfam" id="PF01583"/>
    </source>
</evidence>
<gene>
    <name evidence="3" type="ORF">A9460_01430</name>
    <name evidence="4" type="ORF">FVD15_01075</name>
</gene>
<keyword evidence="3" id="KW-0418">Kinase</keyword>
<accession>A0AAE6CZD6</accession>
<dbReference type="GO" id="GO:0004781">
    <property type="term" value="F:sulfate adenylyltransferase (ATP) activity"/>
    <property type="evidence" value="ECO:0007669"/>
    <property type="project" value="TreeGrafter"/>
</dbReference>
<dbReference type="PANTHER" id="PTHR42700">
    <property type="entry name" value="SULFATE ADENYLYLTRANSFERASE"/>
    <property type="match status" value="1"/>
</dbReference>
<dbReference type="PRINTS" id="PR01100">
    <property type="entry name" value="SHIKIMTKNASE"/>
</dbReference>
<organism evidence="3 5">
    <name type="scientific">Campylobacter volucris</name>
    <dbReference type="NCBI Taxonomy" id="1031542"/>
    <lineage>
        <taxon>Bacteria</taxon>
        <taxon>Pseudomonadati</taxon>
        <taxon>Campylobacterota</taxon>
        <taxon>Epsilonproteobacteria</taxon>
        <taxon>Campylobacterales</taxon>
        <taxon>Campylobacteraceae</taxon>
        <taxon>Campylobacter</taxon>
    </lineage>
</organism>
<dbReference type="InterPro" id="IPR050512">
    <property type="entry name" value="Sulf_AdTrans/APS_kinase"/>
</dbReference>
<dbReference type="InterPro" id="IPR027417">
    <property type="entry name" value="P-loop_NTPase"/>
</dbReference>
<protein>
    <submittedName>
        <fullName evidence="3">Adenylyl-sulfate kinase</fullName>
        <ecNumber evidence="3">2.7.1.25</ecNumber>
    </submittedName>
</protein>
<dbReference type="Pfam" id="PF01583">
    <property type="entry name" value="APS_kinase"/>
    <property type="match status" value="1"/>
</dbReference>
<sequence length="174" mass="20259">MKITNPIISLTGLAGSGKSTIGKVLYAKLQQKYPNIIYLDGDEFRDLLGAYDYDKKSRIDLAIKRSNFAKFLNNQNMIVIITTISMFNEIYKYNRENFKNYVEIYIKCDLQELIRRDQKGLYTQALEGKIKNVVGIDINFDEPNPHLIIKNSHQDKIEEKTQMIIDFILQKTNK</sequence>
<dbReference type="Proteomes" id="UP000293421">
    <property type="component" value="Chromosome"/>
</dbReference>
<dbReference type="GO" id="GO:0005524">
    <property type="term" value="F:ATP binding"/>
    <property type="evidence" value="ECO:0007669"/>
    <property type="project" value="InterPro"/>
</dbReference>
<evidence type="ECO:0000256" key="1">
    <source>
        <dbReference type="ARBA" id="ARBA00022679"/>
    </source>
</evidence>
<dbReference type="InterPro" id="IPR059117">
    <property type="entry name" value="APS_kinase_dom"/>
</dbReference>
<keyword evidence="6" id="KW-1185">Reference proteome</keyword>
<dbReference type="GeneID" id="66288011"/>
<dbReference type="Gene3D" id="3.40.50.300">
    <property type="entry name" value="P-loop containing nucleotide triphosphate hydrolases"/>
    <property type="match status" value="1"/>
</dbReference>
<dbReference type="Proteomes" id="UP000321325">
    <property type="component" value="Unassembled WGS sequence"/>
</dbReference>
<dbReference type="EC" id="2.7.1.25" evidence="3"/>
<dbReference type="RefSeq" id="WP_039666003.1">
    <property type="nucleotide sequence ID" value="NZ_CP037746.1"/>
</dbReference>
<evidence type="ECO:0000313" key="6">
    <source>
        <dbReference type="Proteomes" id="UP000321325"/>
    </source>
</evidence>
<evidence type="ECO:0000313" key="4">
    <source>
        <dbReference type="EMBL" id="TXK71459.1"/>
    </source>
</evidence>
<name>A0AAE6CZD6_9BACT</name>
<dbReference type="CDD" id="cd02027">
    <property type="entry name" value="APSK"/>
    <property type="match status" value="1"/>
</dbReference>
<dbReference type="EMBL" id="CP037746">
    <property type="protein sequence ID" value="QBL13061.1"/>
    <property type="molecule type" value="Genomic_DNA"/>
</dbReference>
<dbReference type="GO" id="GO:0019379">
    <property type="term" value="P:sulfate assimilation, phosphoadenylyl sulfate reduction by phosphoadenylyl-sulfate reductase (thioredoxin)"/>
    <property type="evidence" value="ECO:0007669"/>
    <property type="project" value="TreeGrafter"/>
</dbReference>
<proteinExistence type="predicted"/>
<dbReference type="SUPFAM" id="SSF52540">
    <property type="entry name" value="P-loop containing nucleoside triphosphate hydrolases"/>
    <property type="match status" value="1"/>
</dbReference>
<dbReference type="GO" id="GO:0005737">
    <property type="term" value="C:cytoplasm"/>
    <property type="evidence" value="ECO:0007669"/>
    <property type="project" value="TreeGrafter"/>
</dbReference>
<dbReference type="GO" id="GO:0004020">
    <property type="term" value="F:adenylylsulfate kinase activity"/>
    <property type="evidence" value="ECO:0007669"/>
    <property type="project" value="UniProtKB-EC"/>
</dbReference>
<dbReference type="AlphaFoldDB" id="A0AAE6CZD6"/>
<dbReference type="PANTHER" id="PTHR42700:SF1">
    <property type="entry name" value="SULFATE ADENYLYLTRANSFERASE"/>
    <property type="match status" value="1"/>
</dbReference>
<reference evidence="4 6" key="2">
    <citation type="submission" date="2019-08" db="EMBL/GenBank/DDBJ databases">
        <title>Rapid identification of Enteric Bacteria from Whole Genome Sequences (WGS) using Average Nucleotide Identity (ANI).</title>
        <authorList>
            <person name="Lane C."/>
        </authorList>
    </citation>
    <scope>NUCLEOTIDE SEQUENCE [LARGE SCALE GENOMIC DNA]</scope>
    <source>
        <strain evidence="4 6">2010D-8464</strain>
    </source>
</reference>
<keyword evidence="1 3" id="KW-0808">Transferase</keyword>
<reference evidence="3 5" key="1">
    <citation type="submission" date="2019-02" db="EMBL/GenBank/DDBJ databases">
        <title>Use of ANI for Rapid Identification of Enteric Bacteria.</title>
        <authorList>
            <person name="Pruckler J."/>
            <person name="Lane C."/>
            <person name="Aubert R."/>
        </authorList>
    </citation>
    <scope>NUCLEOTIDE SEQUENCE [LARGE SCALE GENOMIC DNA]</scope>
    <source>
        <strain evidence="3 5">2014D-0083</strain>
    </source>
</reference>
<dbReference type="EMBL" id="VRMB01000004">
    <property type="protein sequence ID" value="TXK71459.1"/>
    <property type="molecule type" value="Genomic_DNA"/>
</dbReference>
<feature type="domain" description="APS kinase" evidence="2">
    <location>
        <begin position="7"/>
        <end position="147"/>
    </location>
</feature>
<dbReference type="GO" id="GO:0010134">
    <property type="term" value="P:sulfate assimilation via adenylyl sulfate reduction"/>
    <property type="evidence" value="ECO:0007669"/>
    <property type="project" value="TreeGrafter"/>
</dbReference>
<dbReference type="NCBIfam" id="NF004041">
    <property type="entry name" value="PRK05541.1"/>
    <property type="match status" value="1"/>
</dbReference>